<name>A0A5C6QHI0_9GAMM</name>
<organism evidence="1 2">
    <name type="scientific">Colwellia demingiae</name>
    <dbReference type="NCBI Taxonomy" id="89401"/>
    <lineage>
        <taxon>Bacteria</taxon>
        <taxon>Pseudomonadati</taxon>
        <taxon>Pseudomonadota</taxon>
        <taxon>Gammaproteobacteria</taxon>
        <taxon>Alteromonadales</taxon>
        <taxon>Colwelliaceae</taxon>
        <taxon>Colwellia</taxon>
    </lineage>
</organism>
<sequence length="134" mass="15013">MIAVGLSACSSTQDIEEQPTQVPVVVEPVIEELEEEEVISTVINNGVIDIPVLDDAQVFAEFSDSLPAVINYFTQSSEAKVIDFYQQAFGEAYSQDRKRGRLTLQYQEGEEAMRVVISQQNKKRQVDVIIESKN</sequence>
<proteinExistence type="predicted"/>
<evidence type="ECO:0000313" key="2">
    <source>
        <dbReference type="Proteomes" id="UP000321822"/>
    </source>
</evidence>
<dbReference type="AlphaFoldDB" id="A0A5C6QHI0"/>
<evidence type="ECO:0000313" key="1">
    <source>
        <dbReference type="EMBL" id="TWX68110.1"/>
    </source>
</evidence>
<comment type="caution">
    <text evidence="1">The sequence shown here is derived from an EMBL/GenBank/DDBJ whole genome shotgun (WGS) entry which is preliminary data.</text>
</comment>
<gene>
    <name evidence="1" type="ORF">ESZ36_11910</name>
</gene>
<protein>
    <submittedName>
        <fullName evidence="1">Uncharacterized protein</fullName>
    </submittedName>
</protein>
<keyword evidence="2" id="KW-1185">Reference proteome</keyword>
<dbReference type="OrthoDB" id="5769983at2"/>
<accession>A0A5C6QHI0</accession>
<dbReference type="Proteomes" id="UP000321822">
    <property type="component" value="Unassembled WGS sequence"/>
</dbReference>
<dbReference type="EMBL" id="VOLT01000005">
    <property type="protein sequence ID" value="TWX68110.1"/>
    <property type="molecule type" value="Genomic_DNA"/>
</dbReference>
<reference evidence="1 2" key="1">
    <citation type="submission" date="2019-07" db="EMBL/GenBank/DDBJ databases">
        <title>Genomes of sea-ice associated Colwellia species.</title>
        <authorList>
            <person name="Bowman J.P."/>
        </authorList>
    </citation>
    <scope>NUCLEOTIDE SEQUENCE [LARGE SCALE GENOMIC DNA]</scope>
    <source>
        <strain evidence="1 2">ACAM 459</strain>
    </source>
</reference>